<organism evidence="2 3">
    <name type="scientific">Fusarium oxysporum f. sp. lycopersici (strain 4287 / CBS 123668 / FGSC 9935 / NRRL 34936)</name>
    <name type="common">Fusarium vascular wilt of tomato</name>
    <dbReference type="NCBI Taxonomy" id="426428"/>
    <lineage>
        <taxon>Eukaryota</taxon>
        <taxon>Fungi</taxon>
        <taxon>Dikarya</taxon>
        <taxon>Ascomycota</taxon>
        <taxon>Pezizomycotina</taxon>
        <taxon>Sordariomycetes</taxon>
        <taxon>Hypocreomycetidae</taxon>
        <taxon>Hypocreales</taxon>
        <taxon>Nectriaceae</taxon>
        <taxon>Fusarium</taxon>
        <taxon>Fusarium oxysporum species complex</taxon>
    </lineage>
</organism>
<evidence type="ECO:0000256" key="1">
    <source>
        <dbReference type="SAM" id="MobiDB-lite"/>
    </source>
</evidence>
<dbReference type="VEuPathDB" id="FungiDB:FOXG_19651"/>
<proteinExistence type="predicted"/>
<dbReference type="RefSeq" id="XP_018244414.1">
    <property type="nucleotide sequence ID" value="XM_018399914.1"/>
</dbReference>
<reference evidence="2" key="2">
    <citation type="journal article" date="2010" name="Nature">
        <title>Comparative genomics reveals mobile pathogenicity chromosomes in Fusarium.</title>
        <authorList>
            <person name="Ma L.J."/>
            <person name="van der Does H.C."/>
            <person name="Borkovich K.A."/>
            <person name="Coleman J.J."/>
            <person name="Daboussi M.J."/>
            <person name="Di Pietro A."/>
            <person name="Dufresne M."/>
            <person name="Freitag M."/>
            <person name="Grabherr M."/>
            <person name="Henrissat B."/>
            <person name="Houterman P.M."/>
            <person name="Kang S."/>
            <person name="Shim W.B."/>
            <person name="Woloshuk C."/>
            <person name="Xie X."/>
            <person name="Xu J.R."/>
            <person name="Antoniw J."/>
            <person name="Baker S.E."/>
            <person name="Bluhm B.H."/>
            <person name="Breakspear A."/>
            <person name="Brown D.W."/>
            <person name="Butchko R.A."/>
            <person name="Chapman S."/>
            <person name="Coulson R."/>
            <person name="Coutinho P.M."/>
            <person name="Danchin E.G."/>
            <person name="Diener A."/>
            <person name="Gale L.R."/>
            <person name="Gardiner D.M."/>
            <person name="Goff S."/>
            <person name="Hammond-Kosack K.E."/>
            <person name="Hilburn K."/>
            <person name="Hua-Van A."/>
            <person name="Jonkers W."/>
            <person name="Kazan K."/>
            <person name="Kodira C.D."/>
            <person name="Koehrsen M."/>
            <person name="Kumar L."/>
            <person name="Lee Y.H."/>
            <person name="Li L."/>
            <person name="Manners J.M."/>
            <person name="Miranda-Saavedra D."/>
            <person name="Mukherjee M."/>
            <person name="Park G."/>
            <person name="Park J."/>
            <person name="Park S.Y."/>
            <person name="Proctor R.H."/>
            <person name="Regev A."/>
            <person name="Ruiz-Roldan M.C."/>
            <person name="Sain D."/>
            <person name="Sakthikumar S."/>
            <person name="Sykes S."/>
            <person name="Schwartz D.C."/>
            <person name="Turgeon B.G."/>
            <person name="Wapinski I."/>
            <person name="Yoder O."/>
            <person name="Young S."/>
            <person name="Zeng Q."/>
            <person name="Zhou S."/>
            <person name="Galagan J."/>
            <person name="Cuomo C.A."/>
            <person name="Kistler H.C."/>
            <person name="Rep M."/>
        </authorList>
    </citation>
    <scope>NUCLEOTIDE SEQUENCE [LARGE SCALE GENOMIC DNA]</scope>
    <source>
        <strain evidence="2">4287</strain>
    </source>
</reference>
<evidence type="ECO:0000313" key="2">
    <source>
        <dbReference type="EMBL" id="KNB06369.1"/>
    </source>
</evidence>
<dbReference type="AlphaFoldDB" id="A0A0J9V4C6"/>
<dbReference type="GeneID" id="28960357"/>
<protein>
    <submittedName>
        <fullName evidence="2">Uncharacterized protein</fullName>
    </submittedName>
</protein>
<feature type="region of interest" description="Disordered" evidence="1">
    <location>
        <begin position="1"/>
        <end position="25"/>
    </location>
</feature>
<feature type="compositionally biased region" description="Basic residues" evidence="1">
    <location>
        <begin position="1"/>
        <end position="10"/>
    </location>
</feature>
<evidence type="ECO:0000313" key="3">
    <source>
        <dbReference type="Proteomes" id="UP000009097"/>
    </source>
</evidence>
<dbReference type="KEGG" id="fox:FOXG_19651"/>
<dbReference type="EMBL" id="DS231704">
    <property type="protein sequence ID" value="KNB06369.1"/>
    <property type="molecule type" value="Genomic_DNA"/>
</dbReference>
<name>A0A0J9V4C6_FUSO4</name>
<dbReference type="Proteomes" id="UP000009097">
    <property type="component" value="Unassembled WGS sequence"/>
</dbReference>
<reference evidence="2" key="1">
    <citation type="submission" date="2007-04" db="EMBL/GenBank/DDBJ databases">
        <authorList>
            <consortium name="The Broad Institute Genome Sequencing Platform"/>
            <person name="Birren B."/>
            <person name="Lander E."/>
            <person name="Galagan J."/>
            <person name="Nusbaum C."/>
            <person name="Devon K."/>
            <person name="Ma L.-J."/>
            <person name="Jaffe D."/>
            <person name="Butler J."/>
            <person name="Alvarez P."/>
            <person name="Gnerre S."/>
            <person name="Grabherr M."/>
            <person name="Kleber M."/>
            <person name="Mauceli E."/>
            <person name="Brockman W."/>
            <person name="MacCallum I.A."/>
            <person name="Young S."/>
            <person name="LaButti K."/>
            <person name="DeCaprio D."/>
            <person name="Crawford M."/>
            <person name="Koehrsen M."/>
            <person name="Engels R."/>
            <person name="Montgomery P."/>
            <person name="Pearson M."/>
            <person name="Howarth C."/>
            <person name="Larson L."/>
            <person name="White J."/>
            <person name="O'Leary S."/>
            <person name="Kodira C."/>
            <person name="Zeng Q."/>
            <person name="Yandava C."/>
            <person name="Alvarado L."/>
            <person name="Kistler C."/>
            <person name="Shim W.-B."/>
            <person name="Kang S."/>
            <person name="Woloshuk C."/>
        </authorList>
    </citation>
    <scope>NUCLEOTIDE SEQUENCE</scope>
    <source>
        <strain evidence="2">4287</strain>
    </source>
</reference>
<accession>A0A0J9V4C6</accession>
<sequence length="181" mass="19879">MESSHASRKTSGRETASGGTLIWHGEDGEVPSVTVASGYRRLRCGSVLPMCGPGSRQLRGGRGEVRHLPPLDGGRDQKSMLSFGFCVLAFSCDEFEKISKMVEGARVGMCVRSIRAKKKTVSLNWLPYRVHMFHRYLHRGWSSITTLPLSLPKTTSVMRGGIGMGTIQFITLGGLFWPIGH</sequence>
<gene>
    <name evidence="2" type="ORF">FOXG_19651</name>
</gene>